<dbReference type="EMBL" id="JAWWNJ010000007">
    <property type="protein sequence ID" value="KAK7052297.1"/>
    <property type="molecule type" value="Genomic_DNA"/>
</dbReference>
<protein>
    <submittedName>
        <fullName evidence="2">Uncharacterized protein</fullName>
    </submittedName>
</protein>
<comment type="caution">
    <text evidence="2">The sequence shown here is derived from an EMBL/GenBank/DDBJ whole genome shotgun (WGS) entry which is preliminary data.</text>
</comment>
<evidence type="ECO:0000256" key="1">
    <source>
        <dbReference type="SAM" id="SignalP"/>
    </source>
</evidence>
<keyword evidence="1" id="KW-0732">Signal</keyword>
<feature type="signal peptide" evidence="1">
    <location>
        <begin position="1"/>
        <end position="17"/>
    </location>
</feature>
<proteinExistence type="predicted"/>
<accession>A0AAW0DJ19</accession>
<organism evidence="2 3">
    <name type="scientific">Favolaschia claudopus</name>
    <dbReference type="NCBI Taxonomy" id="2862362"/>
    <lineage>
        <taxon>Eukaryota</taxon>
        <taxon>Fungi</taxon>
        <taxon>Dikarya</taxon>
        <taxon>Basidiomycota</taxon>
        <taxon>Agaricomycotina</taxon>
        <taxon>Agaricomycetes</taxon>
        <taxon>Agaricomycetidae</taxon>
        <taxon>Agaricales</taxon>
        <taxon>Marasmiineae</taxon>
        <taxon>Mycenaceae</taxon>
        <taxon>Favolaschia</taxon>
    </lineage>
</organism>
<sequence length="152" mass="16377">MWVSSSGLILLASSARSLEVSNGGIGVDNWESGTSGSLTLALTATNCSCGTTITVGGSTGFNAWVTQVDGCVQEKHEPIVSFRFGSSHKTTLDPQESRPLKIRYRSTEDLKTPRTKSTNSSLLFFVEYSISLAPKLTLHPVVMAGSWYQELT</sequence>
<gene>
    <name evidence="2" type="ORF">R3P38DRAFT_1640798</name>
</gene>
<dbReference type="AlphaFoldDB" id="A0AAW0DJ19"/>
<evidence type="ECO:0000313" key="2">
    <source>
        <dbReference type="EMBL" id="KAK7052297.1"/>
    </source>
</evidence>
<feature type="chain" id="PRO_5043900554" evidence="1">
    <location>
        <begin position="18"/>
        <end position="152"/>
    </location>
</feature>
<keyword evidence="3" id="KW-1185">Reference proteome</keyword>
<reference evidence="2 3" key="1">
    <citation type="journal article" date="2024" name="J Genomics">
        <title>Draft genome sequencing and assembly of Favolaschia claudopus CIRM-BRFM 2984 isolated from oak limbs.</title>
        <authorList>
            <person name="Navarro D."/>
            <person name="Drula E."/>
            <person name="Chaduli D."/>
            <person name="Cazenave R."/>
            <person name="Ahrendt S."/>
            <person name="Wang J."/>
            <person name="Lipzen A."/>
            <person name="Daum C."/>
            <person name="Barry K."/>
            <person name="Grigoriev I.V."/>
            <person name="Favel A."/>
            <person name="Rosso M.N."/>
            <person name="Martin F."/>
        </authorList>
    </citation>
    <scope>NUCLEOTIDE SEQUENCE [LARGE SCALE GENOMIC DNA]</scope>
    <source>
        <strain evidence="2 3">CIRM-BRFM 2984</strain>
    </source>
</reference>
<dbReference type="Proteomes" id="UP001362999">
    <property type="component" value="Unassembled WGS sequence"/>
</dbReference>
<evidence type="ECO:0000313" key="3">
    <source>
        <dbReference type="Proteomes" id="UP001362999"/>
    </source>
</evidence>
<name>A0AAW0DJ19_9AGAR</name>